<protein>
    <submittedName>
        <fullName evidence="1">Uncharacterized protein</fullName>
    </submittedName>
</protein>
<evidence type="ECO:0000313" key="1">
    <source>
        <dbReference type="EMBL" id="MBY6218776.1"/>
    </source>
</evidence>
<dbReference type="EMBL" id="JAHVKP010000001">
    <property type="protein sequence ID" value="MBY6218776.1"/>
    <property type="molecule type" value="Genomic_DNA"/>
</dbReference>
<comment type="caution">
    <text evidence="1">The sequence shown here is derived from an EMBL/GenBank/DDBJ whole genome shotgun (WGS) entry which is preliminary data.</text>
</comment>
<dbReference type="AlphaFoldDB" id="A0A9Q3S2C2"/>
<reference evidence="1" key="1">
    <citation type="submission" date="2021-06" db="EMBL/GenBank/DDBJ databases">
        <title>50 bacteria genomes isolated from Dapeng, Shenzhen, China.</title>
        <authorList>
            <person name="Zheng W."/>
            <person name="Yu S."/>
            <person name="Huang Y."/>
        </authorList>
    </citation>
    <scope>NUCLEOTIDE SEQUENCE</scope>
    <source>
        <strain evidence="1">DP4N28-2</strain>
    </source>
</reference>
<name>A0A9Q3S2C2_9SPHN</name>
<organism evidence="1 2">
    <name type="scientific">Qipengyuania aquimaris</name>
    <dbReference type="NCBI Taxonomy" id="255984"/>
    <lineage>
        <taxon>Bacteria</taxon>
        <taxon>Pseudomonadati</taxon>
        <taxon>Pseudomonadota</taxon>
        <taxon>Alphaproteobacteria</taxon>
        <taxon>Sphingomonadales</taxon>
        <taxon>Erythrobacteraceae</taxon>
        <taxon>Qipengyuania</taxon>
    </lineage>
</organism>
<dbReference type="RefSeq" id="WP_222405482.1">
    <property type="nucleotide sequence ID" value="NZ_JAHVKP010000001.1"/>
</dbReference>
<dbReference type="Proteomes" id="UP000824927">
    <property type="component" value="Unassembled WGS sequence"/>
</dbReference>
<gene>
    <name evidence="1" type="ORF">KUV31_10545</name>
</gene>
<proteinExistence type="predicted"/>
<sequence length="338" mass="38898">MEVMPRMPFTITKKKKSYSSNKTKTLLENGEVKLVDEQFLASHPTPIIDRLTVTITIHDPEEALGYVACHSACAENPSFRPANRSKGYSRAYRIALPSIVDATKWPFYEFRWGEQGVTRVRLDLIPADLGKDGLAELNDELWKLFYGGWEYIYHRGKVSRIDIAVDFPQLEMNQIFLLPQQGLTTKQFSSSGKLETVYLGKSKGNYTAVYSRKAKRIAQKKPWKGKAGIRAERRLKNQKLWLKDIENLACPFANLQGISQQLDKPKFEKKAYFWEYFKDSLAARGLPAALALLPQGKRTQYRKYLKTEAPSLWDFDEIWSRWKVPASALRPIDETGFF</sequence>
<evidence type="ECO:0000313" key="2">
    <source>
        <dbReference type="Proteomes" id="UP000824927"/>
    </source>
</evidence>
<accession>A0A9Q3S2C2</accession>